<dbReference type="KEGG" id="mtim:DIR46_12820"/>
<dbReference type="Gene3D" id="3.40.50.150">
    <property type="entry name" value="Vaccinia Virus protein VP39"/>
    <property type="match status" value="1"/>
</dbReference>
<keyword evidence="2" id="KW-1185">Reference proteome</keyword>
<proteinExistence type="predicted"/>
<sequence length="795" mass="90227">MNLYTDLQNARSEEDVKDAYIKALGLKGYTKGLIDIQTKEIWFEAKDTGKHSSYEMFTQLLHYVQVSMDRGETVPPLLAVIDTEKAALMKSVDVLPFLKRKTVKWGKSASQYTQEALDEISAHIGTHFVSFKISTHEEEFISTVKAAIKCGDIIRTQITPDNLKQVFDKWVSMIGREISGVDDEQYALLFFADIMHDGTVSTHNNLPAELLHKNGSPIFSLNGKMFELGNKDGYRRFWAIYHRPPNVSYRDYMLERRDNLIPVNERIFKGAYYTPLKVVDKAYDKLVETLGKDWQKEYIVWDMCCGVGNLEVKHSNHRNIYMSTLDQADIDMMKATKTCVSAHRFQYDYLNDDIDENGKINYDLTNKIPQSLRLAIAQGKKILILINPPYAEAGSADTVTGGEHKTSVATTRMSRSMPDYGYATRELFTQFLARIAQEMPTATLAIFSKIKYVNAPNFEQFRKLWNANYLGGFVVHSKSFDGLKGDFPIGFLIWKTDQNGPKTPITEISAEVLDKNALPRGEKKFYNLPNSTFLSEWIVRPRGNGKDCVPLKNAITPATVTKDLRGTKWAEKGIGSMLCNSNMLQNAGKLTALFSSGFGSAGAFFVTEENVDKAAVVFAVRRLIKQTWLNDRDQFLQPVEPLGDEFINDCLIWMLFNGSNLTAGADDLEWNGKKWSLTNHFIPFSEDEVGAPDRFESDFMKEHLSKKILSDEALSVLESGRILWEAYFAYTDVRNVRDKFKLNRPDVGWHQVRNALVERGASGDTQAVSFSTFESNYTVLSEKLRPQVFTLGFLR</sequence>
<accession>A0A2S2DIQ7</accession>
<organism evidence="1 2">
    <name type="scientific">Massilia oculi</name>
    <dbReference type="NCBI Taxonomy" id="945844"/>
    <lineage>
        <taxon>Bacteria</taxon>
        <taxon>Pseudomonadati</taxon>
        <taxon>Pseudomonadota</taxon>
        <taxon>Betaproteobacteria</taxon>
        <taxon>Burkholderiales</taxon>
        <taxon>Oxalobacteraceae</taxon>
        <taxon>Telluria group</taxon>
        <taxon>Massilia</taxon>
    </lineage>
</organism>
<dbReference type="SUPFAM" id="SSF53335">
    <property type="entry name" value="S-adenosyl-L-methionine-dependent methyltransferases"/>
    <property type="match status" value="1"/>
</dbReference>
<dbReference type="OrthoDB" id="399884at2"/>
<evidence type="ECO:0000313" key="2">
    <source>
        <dbReference type="Proteomes" id="UP000245820"/>
    </source>
</evidence>
<dbReference type="InterPro" id="IPR029063">
    <property type="entry name" value="SAM-dependent_MTases_sf"/>
</dbReference>
<dbReference type="AlphaFoldDB" id="A0A2S2DIQ7"/>
<protein>
    <submittedName>
        <fullName evidence="1">Uncharacterized protein</fullName>
    </submittedName>
</protein>
<name>A0A2S2DIQ7_9BURK</name>
<dbReference type="RefSeq" id="WP_109345555.1">
    <property type="nucleotide sequence ID" value="NZ_CP029343.1"/>
</dbReference>
<dbReference type="Proteomes" id="UP000245820">
    <property type="component" value="Chromosome"/>
</dbReference>
<gene>
    <name evidence="1" type="ORF">DIR46_12820</name>
</gene>
<dbReference type="EMBL" id="CP029343">
    <property type="protein sequence ID" value="AWL05221.1"/>
    <property type="molecule type" value="Genomic_DNA"/>
</dbReference>
<evidence type="ECO:0000313" key="1">
    <source>
        <dbReference type="EMBL" id="AWL05221.1"/>
    </source>
</evidence>
<reference evidence="1 2" key="1">
    <citation type="submission" date="2018-05" db="EMBL/GenBank/DDBJ databases">
        <title>Complete genome sequence of Massilia oculi sp. nov. CCUG 43427T (=DSM 26321T), the type strain of M. oculi, and comparison with genome sequences of other Massilia strains.</title>
        <authorList>
            <person name="Zhu B."/>
        </authorList>
    </citation>
    <scope>NUCLEOTIDE SEQUENCE [LARGE SCALE GENOMIC DNA]</scope>
    <source>
        <strain evidence="1 2">CCUG 43427</strain>
    </source>
</reference>